<dbReference type="InterPro" id="IPR018306">
    <property type="entry name" value="Phage_T5_Orf172_DNA-bd"/>
</dbReference>
<accession>A0ABV4F5W4</accession>
<keyword evidence="4" id="KW-1185">Reference proteome</keyword>
<name>A0ABV4F5W4_BRAEL</name>
<dbReference type="Proteomes" id="UP001565471">
    <property type="component" value="Unassembled WGS sequence"/>
</dbReference>
<comment type="caution">
    <text evidence="3">The sequence shown here is derived from an EMBL/GenBank/DDBJ whole genome shotgun (WGS) entry which is preliminary data.</text>
</comment>
<dbReference type="EMBL" id="JBGBZA010000002">
    <property type="protein sequence ID" value="MEY9318676.1"/>
    <property type="molecule type" value="Genomic_DNA"/>
</dbReference>
<dbReference type="RefSeq" id="WP_016845914.1">
    <property type="nucleotide sequence ID" value="NZ_CP126026.1"/>
</dbReference>
<dbReference type="InterPro" id="IPR025280">
    <property type="entry name" value="SNIPE"/>
</dbReference>
<evidence type="ECO:0000313" key="4">
    <source>
        <dbReference type="Proteomes" id="UP001565471"/>
    </source>
</evidence>
<dbReference type="SMART" id="SM00974">
    <property type="entry name" value="T5orf172"/>
    <property type="match status" value="1"/>
</dbReference>
<sequence>MGSVEEQSRTVPFFGVRAFARKLLEEAVQLRLKLQSAETERQDVLSRNAQLVTAVEQLKSELEELKAERDLARQQLASIGAVPLLEIDARRRELQVQADALNQELVHVRADIASSRNALQKEVEEARQEIVETREAAILQEIGIYEYRHPLSDAAGYGKALDRLQDAIKASAKKEHGGAVLAATNWTVGGSEAEGRKMTREIAKLTLRAFNAEADNLVRSLKPYKLQSATERLRKVAETIRKLGATLQVSVSPAYVQLRIDELDLTADFLQKQAEEKEAERQERERLREERKAQQEIERERAKLLKERQHYQNALEVVAGNGDQDGMRRLQEQIAEVETAIESVEARAANTRAGYVYVISNIGSFGEKMVKIGMTRRLDPMERIRELSDASVPFNFDVHALFFSNDAVGIETSMHDRLAGYRVNEVNRRREFFRATPLEAKAHLAQLAGELLEFREMPEAIEYRQTLRLGEAHKLIERKA</sequence>
<keyword evidence="1" id="KW-0175">Coiled coil</keyword>
<feature type="coiled-coil region" evidence="1">
    <location>
        <begin position="260"/>
        <end position="347"/>
    </location>
</feature>
<feature type="coiled-coil region" evidence="1">
    <location>
        <begin position="20"/>
        <end position="136"/>
    </location>
</feature>
<dbReference type="Pfam" id="PF13455">
    <property type="entry name" value="MUG113"/>
    <property type="match status" value="1"/>
</dbReference>
<evidence type="ECO:0000313" key="3">
    <source>
        <dbReference type="EMBL" id="MEY9318676.1"/>
    </source>
</evidence>
<protein>
    <submittedName>
        <fullName evidence="3">Chromosome segregation ATPase</fullName>
    </submittedName>
</protein>
<proteinExistence type="predicted"/>
<evidence type="ECO:0000259" key="2">
    <source>
        <dbReference type="SMART" id="SM00974"/>
    </source>
</evidence>
<evidence type="ECO:0000256" key="1">
    <source>
        <dbReference type="SAM" id="Coils"/>
    </source>
</evidence>
<feature type="domain" description="Bacteriophage T5 Orf172 DNA-binding" evidence="2">
    <location>
        <begin position="364"/>
        <end position="447"/>
    </location>
</feature>
<organism evidence="3 4">
    <name type="scientific">Bradyrhizobium elkanii</name>
    <dbReference type="NCBI Taxonomy" id="29448"/>
    <lineage>
        <taxon>Bacteria</taxon>
        <taxon>Pseudomonadati</taxon>
        <taxon>Pseudomonadota</taxon>
        <taxon>Alphaproteobacteria</taxon>
        <taxon>Hyphomicrobiales</taxon>
        <taxon>Nitrobacteraceae</taxon>
        <taxon>Bradyrhizobium</taxon>
    </lineage>
</organism>
<gene>
    <name evidence="3" type="ORF">ABIF29_005475</name>
</gene>
<dbReference type="Pfam" id="PF13250">
    <property type="entry name" value="SNIPE"/>
    <property type="match status" value="1"/>
</dbReference>
<reference evidence="3 4" key="1">
    <citation type="submission" date="2024-07" db="EMBL/GenBank/DDBJ databases">
        <title>Genomic Encyclopedia of Type Strains, Phase V (KMG-V): Genome sequencing to study the core and pangenomes of soil and plant-associated prokaryotes.</title>
        <authorList>
            <person name="Whitman W."/>
        </authorList>
    </citation>
    <scope>NUCLEOTIDE SEQUENCE [LARGE SCALE GENOMIC DNA]</scope>
    <source>
        <strain evidence="3 4">USDA 415</strain>
    </source>
</reference>